<evidence type="ECO:0000256" key="2">
    <source>
        <dbReference type="ARBA" id="ARBA00022679"/>
    </source>
</evidence>
<dbReference type="AlphaFoldDB" id="A0A6V8KP38"/>
<proteinExistence type="inferred from homology"/>
<evidence type="ECO:0000256" key="1">
    <source>
        <dbReference type="ARBA" id="ARBA00005531"/>
    </source>
</evidence>
<name>A0A6V8KP38_9ACTN</name>
<dbReference type="InterPro" id="IPR011141">
    <property type="entry name" value="Polyketide_synthase_type-III"/>
</dbReference>
<organism evidence="6 7">
    <name type="scientific">Phytohabitans rumicis</name>
    <dbReference type="NCBI Taxonomy" id="1076125"/>
    <lineage>
        <taxon>Bacteria</taxon>
        <taxon>Bacillati</taxon>
        <taxon>Actinomycetota</taxon>
        <taxon>Actinomycetes</taxon>
        <taxon>Micromonosporales</taxon>
        <taxon>Micromonosporaceae</taxon>
    </lineage>
</organism>
<dbReference type="Pfam" id="PF00195">
    <property type="entry name" value="Chal_sti_synt_N"/>
    <property type="match status" value="1"/>
</dbReference>
<dbReference type="GO" id="GO:0016747">
    <property type="term" value="F:acyltransferase activity, transferring groups other than amino-acyl groups"/>
    <property type="evidence" value="ECO:0007669"/>
    <property type="project" value="InterPro"/>
</dbReference>
<dbReference type="PIRSF" id="PIRSF000451">
    <property type="entry name" value="PKS_III"/>
    <property type="match status" value="1"/>
</dbReference>
<evidence type="ECO:0000313" key="7">
    <source>
        <dbReference type="Proteomes" id="UP000482960"/>
    </source>
</evidence>
<dbReference type="PANTHER" id="PTHR11877">
    <property type="entry name" value="HYDROXYMETHYLGLUTARYL-COA SYNTHASE"/>
    <property type="match status" value="1"/>
</dbReference>
<dbReference type="SUPFAM" id="SSF53901">
    <property type="entry name" value="Thiolase-like"/>
    <property type="match status" value="1"/>
</dbReference>
<evidence type="ECO:0000259" key="5">
    <source>
        <dbReference type="Pfam" id="PF02797"/>
    </source>
</evidence>
<keyword evidence="2" id="KW-0808">Transferase</keyword>
<reference evidence="6 7" key="1">
    <citation type="submission" date="2020-03" db="EMBL/GenBank/DDBJ databases">
        <title>Whole genome shotgun sequence of Phytohabitans rumicis NBRC 108638.</title>
        <authorList>
            <person name="Komaki H."/>
            <person name="Tamura T."/>
        </authorList>
    </citation>
    <scope>NUCLEOTIDE SEQUENCE [LARGE SCALE GENOMIC DNA]</scope>
    <source>
        <strain evidence="6 7">NBRC 108638</strain>
    </source>
</reference>
<dbReference type="InterPro" id="IPR001099">
    <property type="entry name" value="Chalcone/stilbene_synt_N"/>
</dbReference>
<evidence type="ECO:0000259" key="4">
    <source>
        <dbReference type="Pfam" id="PF00195"/>
    </source>
</evidence>
<dbReference type="InterPro" id="IPR016039">
    <property type="entry name" value="Thiolase-like"/>
</dbReference>
<dbReference type="PANTHER" id="PTHR11877:SF46">
    <property type="entry name" value="TYPE III POLYKETIDE SYNTHASE A"/>
    <property type="match status" value="1"/>
</dbReference>
<evidence type="ECO:0000313" key="6">
    <source>
        <dbReference type="EMBL" id="GFJ86922.1"/>
    </source>
</evidence>
<feature type="domain" description="Chalcone/stilbene synthase N-terminal" evidence="4">
    <location>
        <begin position="3"/>
        <end position="198"/>
    </location>
</feature>
<gene>
    <name evidence="6" type="ORF">Prum_005640</name>
</gene>
<feature type="active site" description="Acyl-thioester intermediate" evidence="3">
    <location>
        <position position="140"/>
    </location>
</feature>
<dbReference type="EMBL" id="BLPG01000001">
    <property type="protein sequence ID" value="GFJ86922.1"/>
    <property type="molecule type" value="Genomic_DNA"/>
</dbReference>
<dbReference type="InterPro" id="IPR012328">
    <property type="entry name" value="Chalcone/stilbene_synt_C"/>
</dbReference>
<evidence type="ECO:0000256" key="3">
    <source>
        <dbReference type="PIRSR" id="PIRSR000451-1"/>
    </source>
</evidence>
<keyword evidence="7" id="KW-1185">Reference proteome</keyword>
<dbReference type="Gene3D" id="3.40.47.10">
    <property type="match status" value="2"/>
</dbReference>
<dbReference type="CDD" id="cd00831">
    <property type="entry name" value="CHS_like"/>
    <property type="match status" value="1"/>
</dbReference>
<accession>A0A6V8KP38</accession>
<protein>
    <submittedName>
        <fullName evidence="6">Polyketide synthase</fullName>
    </submittedName>
</protein>
<sequence length="364" mass="39148">MGNGTAVIASVGSAFPDRSYSQEEIGALLGLENRVVKKLLHSPHIQRRHLYLPEIDPRTGRARSESAAELHAKFREGAFEIGSRAIRDALDAASLSPADVDYMMCVTSSGFMVPGLSSLFSRELGFKRNLLRADVVGMGCNAGLNGMNPLVQWVRNHPGRAALLVCCEINSAIYVLDETPRTGIVNSLFGDGAAAAVLTGYRGNGTGPAPSSQAPGVLDFESFCIPDQWAAMRFDWNAGAGKWSFFLDRDIPYVIGFNIREPVETLLKRNGLDLSSVTHWVLHTGGGVVIDSVKLSLGLEEHDVRHTRSVLRDYGNISSGSFLVSLQRLLAEGCASVGDRGVMVTMGPGAQIETALLEFGQAKT</sequence>
<dbReference type="Proteomes" id="UP000482960">
    <property type="component" value="Unassembled WGS sequence"/>
</dbReference>
<dbReference type="Pfam" id="PF02797">
    <property type="entry name" value="Chal_sti_synt_C"/>
    <property type="match status" value="1"/>
</dbReference>
<dbReference type="GO" id="GO:0030639">
    <property type="term" value="P:polyketide biosynthetic process"/>
    <property type="evidence" value="ECO:0007669"/>
    <property type="project" value="TreeGrafter"/>
</dbReference>
<comment type="similarity">
    <text evidence="1">Belongs to the thiolase-like superfamily. Chalcone/stilbene synthases family.</text>
</comment>
<comment type="caution">
    <text evidence="6">The sequence shown here is derived from an EMBL/GenBank/DDBJ whole genome shotgun (WGS) entry which is preliminary data.</text>
</comment>
<reference evidence="6 7" key="2">
    <citation type="submission" date="2020-03" db="EMBL/GenBank/DDBJ databases">
        <authorList>
            <person name="Ichikawa N."/>
            <person name="Kimura A."/>
            <person name="Kitahashi Y."/>
            <person name="Uohara A."/>
        </authorList>
    </citation>
    <scope>NUCLEOTIDE SEQUENCE [LARGE SCALE GENOMIC DNA]</scope>
    <source>
        <strain evidence="6 7">NBRC 108638</strain>
    </source>
</reference>
<feature type="domain" description="Chalcone/stilbene synthase C-terminal" evidence="5">
    <location>
        <begin position="244"/>
        <end position="357"/>
    </location>
</feature>